<evidence type="ECO:0000313" key="2">
    <source>
        <dbReference type="Proteomes" id="UP000198850"/>
    </source>
</evidence>
<keyword evidence="2" id="KW-1185">Reference proteome</keyword>
<dbReference type="Proteomes" id="UP000198850">
    <property type="component" value="Unassembled WGS sequence"/>
</dbReference>
<dbReference type="RefSeq" id="WP_090554794.1">
    <property type="nucleotide sequence ID" value="NZ_FNRA01000001.1"/>
</dbReference>
<reference evidence="1 2" key="1">
    <citation type="submission" date="2016-10" db="EMBL/GenBank/DDBJ databases">
        <authorList>
            <person name="de Groot N.N."/>
        </authorList>
    </citation>
    <scope>NUCLEOTIDE SEQUENCE [LARGE SCALE GENOMIC DNA]</scope>
    <source>
        <strain evidence="1 2">DSM 19033</strain>
    </source>
</reference>
<accession>A0A1H3X6F1</accession>
<dbReference type="OrthoDB" id="762245at2"/>
<evidence type="ECO:0000313" key="1">
    <source>
        <dbReference type="EMBL" id="SDZ94118.1"/>
    </source>
</evidence>
<protein>
    <submittedName>
        <fullName evidence="1">Uncharacterized protein</fullName>
    </submittedName>
</protein>
<name>A0A1H3X6F1_9SPHI</name>
<sequence>MSTFSQESASKKTQLLQKGKYVFTDELKEELTEGLSVPFFTAKAIVIKENAAEFSGDIAVFNISDLILRQSTYIDENGKMTEAHKLYIWPHNLGSTAQWTAAKQEFLNQYILNFPIEILSLQESNGVTWKFISPENFKKIPASIQASPEFRDFADHQEEYIFLRRPLNEPK</sequence>
<organism evidence="1 2">
    <name type="scientific">Pedobacter hartonius</name>
    <dbReference type="NCBI Taxonomy" id="425514"/>
    <lineage>
        <taxon>Bacteria</taxon>
        <taxon>Pseudomonadati</taxon>
        <taxon>Bacteroidota</taxon>
        <taxon>Sphingobacteriia</taxon>
        <taxon>Sphingobacteriales</taxon>
        <taxon>Sphingobacteriaceae</taxon>
        <taxon>Pedobacter</taxon>
    </lineage>
</organism>
<proteinExistence type="predicted"/>
<dbReference type="EMBL" id="FNRA01000001">
    <property type="protein sequence ID" value="SDZ94118.1"/>
    <property type="molecule type" value="Genomic_DNA"/>
</dbReference>
<dbReference type="AlphaFoldDB" id="A0A1H3X6F1"/>
<gene>
    <name evidence="1" type="ORF">SAMN05443550_101495</name>
</gene>